<dbReference type="Proteomes" id="UP000252139">
    <property type="component" value="Unassembled WGS sequence"/>
</dbReference>
<evidence type="ECO:0000256" key="9">
    <source>
        <dbReference type="ARBA" id="ARBA00026227"/>
    </source>
</evidence>
<dbReference type="InterPro" id="IPR038506">
    <property type="entry name" value="GLE1-like_sf"/>
</dbReference>
<evidence type="ECO:0000256" key="8">
    <source>
        <dbReference type="ARBA" id="ARBA00023242"/>
    </source>
</evidence>
<comment type="subcellular location">
    <subcellularLocation>
        <location evidence="1">Nucleus</location>
        <location evidence="1">Nuclear pore complex</location>
    </subcellularLocation>
</comment>
<dbReference type="GO" id="GO:0005737">
    <property type="term" value="C:cytoplasm"/>
    <property type="evidence" value="ECO:0007669"/>
    <property type="project" value="TreeGrafter"/>
</dbReference>
<keyword evidence="5" id="KW-0653">Protein transport</keyword>
<accession>A0A367K6H6</accession>
<organism evidence="13 14">
    <name type="scientific">Rhizopus azygosporus</name>
    <name type="common">Rhizopus microsporus var. azygosporus</name>
    <dbReference type="NCBI Taxonomy" id="86630"/>
    <lineage>
        <taxon>Eukaryota</taxon>
        <taxon>Fungi</taxon>
        <taxon>Fungi incertae sedis</taxon>
        <taxon>Mucoromycota</taxon>
        <taxon>Mucoromycotina</taxon>
        <taxon>Mucoromycetes</taxon>
        <taxon>Mucorales</taxon>
        <taxon>Mucorineae</taxon>
        <taxon>Rhizopodaceae</taxon>
        <taxon>Rhizopus</taxon>
    </lineage>
</organism>
<evidence type="ECO:0000256" key="7">
    <source>
        <dbReference type="ARBA" id="ARBA00023132"/>
    </source>
</evidence>
<evidence type="ECO:0000313" key="14">
    <source>
        <dbReference type="Proteomes" id="UP000252139"/>
    </source>
</evidence>
<gene>
    <name evidence="13" type="primary">GLE1</name>
    <name evidence="13" type="ORF">CU097_007729</name>
</gene>
<dbReference type="GO" id="GO:0044614">
    <property type="term" value="C:nuclear pore cytoplasmic filaments"/>
    <property type="evidence" value="ECO:0007669"/>
    <property type="project" value="TreeGrafter"/>
</dbReference>
<keyword evidence="7" id="KW-0906">Nuclear pore complex</keyword>
<comment type="caution">
    <text evidence="13">The sequence shown here is derived from an EMBL/GenBank/DDBJ whole genome shotgun (WGS) entry which is preliminary data.</text>
</comment>
<keyword evidence="3" id="KW-0813">Transport</keyword>
<dbReference type="GO" id="GO:0031369">
    <property type="term" value="F:translation initiation factor binding"/>
    <property type="evidence" value="ECO:0007669"/>
    <property type="project" value="TreeGrafter"/>
</dbReference>
<evidence type="ECO:0000256" key="2">
    <source>
        <dbReference type="ARBA" id="ARBA00011056"/>
    </source>
</evidence>
<dbReference type="PANTHER" id="PTHR12960">
    <property type="entry name" value="GLE-1-RELATED"/>
    <property type="match status" value="1"/>
</dbReference>
<dbReference type="Pfam" id="PF07817">
    <property type="entry name" value="GLE1"/>
    <property type="match status" value="1"/>
</dbReference>
<evidence type="ECO:0000256" key="4">
    <source>
        <dbReference type="ARBA" id="ARBA00022816"/>
    </source>
</evidence>
<evidence type="ECO:0000313" key="13">
    <source>
        <dbReference type="EMBL" id="RCH97777.1"/>
    </source>
</evidence>
<dbReference type="EMBL" id="PJQL01000249">
    <property type="protein sequence ID" value="RCH97777.1"/>
    <property type="molecule type" value="Genomic_DNA"/>
</dbReference>
<keyword evidence="11" id="KW-0175">Coiled coil</keyword>
<comment type="similarity">
    <text evidence="2">Belongs to the GLE1 family.</text>
</comment>
<evidence type="ECO:0000256" key="5">
    <source>
        <dbReference type="ARBA" id="ARBA00022927"/>
    </source>
</evidence>
<feature type="region of interest" description="Disordered" evidence="12">
    <location>
        <begin position="154"/>
        <end position="203"/>
    </location>
</feature>
<evidence type="ECO:0000256" key="1">
    <source>
        <dbReference type="ARBA" id="ARBA00004567"/>
    </source>
</evidence>
<protein>
    <recommendedName>
        <fullName evidence="9">mRNA export factor GLE1</fullName>
    </recommendedName>
    <alternativeName>
        <fullName evidence="10">Nucleoporin GLE1</fullName>
    </alternativeName>
</protein>
<keyword evidence="4" id="KW-0509">mRNA transport</keyword>
<dbReference type="OrthoDB" id="420884at2759"/>
<proteinExistence type="inferred from homology"/>
<keyword evidence="14" id="KW-1185">Reference proteome</keyword>
<dbReference type="AlphaFoldDB" id="A0A367K6H6"/>
<reference evidence="13 14" key="1">
    <citation type="journal article" date="2018" name="G3 (Bethesda)">
        <title>Phylogenetic and Phylogenomic Definition of Rhizopus Species.</title>
        <authorList>
            <person name="Gryganskyi A.P."/>
            <person name="Golan J."/>
            <person name="Dolatabadi S."/>
            <person name="Mondo S."/>
            <person name="Robb S."/>
            <person name="Idnurm A."/>
            <person name="Muszewska A."/>
            <person name="Steczkiewicz K."/>
            <person name="Masonjones S."/>
            <person name="Liao H.L."/>
            <person name="Gajdeczka M.T."/>
            <person name="Anike F."/>
            <person name="Vuek A."/>
            <person name="Anishchenko I.M."/>
            <person name="Voigt K."/>
            <person name="de Hoog G.S."/>
            <person name="Smith M.E."/>
            <person name="Heitman J."/>
            <person name="Vilgalys R."/>
            <person name="Stajich J.E."/>
        </authorList>
    </citation>
    <scope>NUCLEOTIDE SEQUENCE [LARGE SCALE GENOMIC DNA]</scope>
    <source>
        <strain evidence="13 14">CBS 357.93</strain>
    </source>
</reference>
<dbReference type="PANTHER" id="PTHR12960:SF0">
    <property type="entry name" value="MRNA EXPORT FACTOR GLE1"/>
    <property type="match status" value="1"/>
</dbReference>
<dbReference type="Gene3D" id="1.25.40.510">
    <property type="entry name" value="GLE1-like"/>
    <property type="match status" value="1"/>
</dbReference>
<evidence type="ECO:0000256" key="12">
    <source>
        <dbReference type="SAM" id="MobiDB-lite"/>
    </source>
</evidence>
<evidence type="ECO:0000256" key="6">
    <source>
        <dbReference type="ARBA" id="ARBA00023010"/>
    </source>
</evidence>
<evidence type="ECO:0000256" key="3">
    <source>
        <dbReference type="ARBA" id="ARBA00022448"/>
    </source>
</evidence>
<dbReference type="GO" id="GO:0015031">
    <property type="term" value="P:protein transport"/>
    <property type="evidence" value="ECO:0007669"/>
    <property type="project" value="UniProtKB-KW"/>
</dbReference>
<feature type="coiled-coil region" evidence="11">
    <location>
        <begin position="76"/>
        <end position="125"/>
    </location>
</feature>
<feature type="compositionally biased region" description="Basic and acidic residues" evidence="12">
    <location>
        <begin position="154"/>
        <end position="192"/>
    </location>
</feature>
<dbReference type="GO" id="GO:0000822">
    <property type="term" value="F:inositol hexakisphosphate binding"/>
    <property type="evidence" value="ECO:0007669"/>
    <property type="project" value="TreeGrafter"/>
</dbReference>
<dbReference type="GO" id="GO:0005543">
    <property type="term" value="F:phospholipid binding"/>
    <property type="evidence" value="ECO:0007669"/>
    <property type="project" value="TreeGrafter"/>
</dbReference>
<name>A0A367K6H6_RHIAZ</name>
<dbReference type="InterPro" id="IPR012476">
    <property type="entry name" value="GLE1"/>
</dbReference>
<keyword evidence="6" id="KW-0811">Translocation</keyword>
<dbReference type="STRING" id="86630.A0A367K6H6"/>
<evidence type="ECO:0000256" key="10">
    <source>
        <dbReference type="ARBA" id="ARBA00029983"/>
    </source>
</evidence>
<keyword evidence="8" id="KW-0539">Nucleus</keyword>
<sequence>MQSIKITNPNVFTPPDVDSDIDYDSIDLSDVFKPTKYVYTYKHKMNLIKLGCALGSRDDYKLKLKRYPRATDEQYASKYKEHLQKLQEQRQKYLEEENKKREQARKEAEEILASLKKTALEDKDEDDDDEAFEEELRRQNELIEAAIKYDKERTESELAAEKEREEKEKKQKEEEEKKRKAEAEKKEKELKLQRSSATSPEGLEEYKKHYAKIEYFKATLKPKLANDPTFRKQIFEARRLVKRTVAQLQYKHNVILEKVELMYNHLTSIKAQSQEAFEVLLNFLAKAFLAQVKQEVHATPFAAYFLARFAYLLISTIPEFLDYLMGRLYKRCPYLIPQYHDDDPTLAVDEIKRRLRYDYTNKEDKTFQTFLQHAEQQKCYVMFYGALCQTKPDPGQPENRYPIKHAWVWLARICNMPPREITPILVLGLLEVSAERLLEAYPTQTPKLFRLIREKILPMYPKCDNNDNVGGITRLEMFLDDYFKTGQVKCISESLPAQI</sequence>
<dbReference type="GO" id="GO:0016973">
    <property type="term" value="P:poly(A)+ mRNA export from nucleus"/>
    <property type="evidence" value="ECO:0007669"/>
    <property type="project" value="InterPro"/>
</dbReference>
<evidence type="ECO:0000256" key="11">
    <source>
        <dbReference type="SAM" id="Coils"/>
    </source>
</evidence>